<feature type="transmembrane region" description="Helical" evidence="5">
    <location>
        <begin position="313"/>
        <end position="335"/>
    </location>
</feature>
<name>A0A6N9YIS7_9ACTN</name>
<dbReference type="Gene3D" id="1.20.1250.20">
    <property type="entry name" value="MFS general substrate transporter like domains"/>
    <property type="match status" value="2"/>
</dbReference>
<reference evidence="7 8" key="1">
    <citation type="submission" date="2020-02" db="EMBL/GenBank/DDBJ databases">
        <authorList>
            <person name="Li X.-J."/>
            <person name="Feng X.-M."/>
        </authorList>
    </citation>
    <scope>NUCLEOTIDE SEQUENCE [LARGE SCALE GENOMIC DNA]</scope>
    <source>
        <strain evidence="7 8">CGMCC 4.7225</strain>
    </source>
</reference>
<feature type="transmembrane region" description="Helical" evidence="5">
    <location>
        <begin position="289"/>
        <end position="307"/>
    </location>
</feature>
<feature type="domain" description="Major facilitator superfamily (MFS) profile" evidence="6">
    <location>
        <begin position="1"/>
        <end position="400"/>
    </location>
</feature>
<gene>
    <name evidence="7" type="ORF">G1H11_06005</name>
</gene>
<dbReference type="EMBL" id="JAAGOB010000002">
    <property type="protein sequence ID" value="NED94862.1"/>
    <property type="molecule type" value="Genomic_DNA"/>
</dbReference>
<dbReference type="InterPro" id="IPR036259">
    <property type="entry name" value="MFS_trans_sf"/>
</dbReference>
<feature type="transmembrane region" description="Helical" evidence="5">
    <location>
        <begin position="374"/>
        <end position="394"/>
    </location>
</feature>
<keyword evidence="3 5" id="KW-1133">Transmembrane helix</keyword>
<evidence type="ECO:0000256" key="4">
    <source>
        <dbReference type="ARBA" id="ARBA00023136"/>
    </source>
</evidence>
<dbReference type="InterPro" id="IPR020846">
    <property type="entry name" value="MFS_dom"/>
</dbReference>
<dbReference type="SUPFAM" id="SSF103473">
    <property type="entry name" value="MFS general substrate transporter"/>
    <property type="match status" value="1"/>
</dbReference>
<feature type="transmembrane region" description="Helical" evidence="5">
    <location>
        <begin position="261"/>
        <end position="282"/>
    </location>
</feature>
<dbReference type="PANTHER" id="PTHR23514">
    <property type="entry name" value="BYPASS OF STOP CODON PROTEIN 6"/>
    <property type="match status" value="1"/>
</dbReference>
<evidence type="ECO:0000259" key="6">
    <source>
        <dbReference type="PROSITE" id="PS50850"/>
    </source>
</evidence>
<feature type="transmembrane region" description="Helical" evidence="5">
    <location>
        <begin position="84"/>
        <end position="103"/>
    </location>
</feature>
<organism evidence="7 8">
    <name type="scientific">Phytoactinopolyspora alkaliphila</name>
    <dbReference type="NCBI Taxonomy" id="1783498"/>
    <lineage>
        <taxon>Bacteria</taxon>
        <taxon>Bacillati</taxon>
        <taxon>Actinomycetota</taxon>
        <taxon>Actinomycetes</taxon>
        <taxon>Jiangellales</taxon>
        <taxon>Jiangellaceae</taxon>
        <taxon>Phytoactinopolyspora</taxon>
    </lineage>
</organism>
<dbReference type="InterPro" id="IPR011701">
    <property type="entry name" value="MFS"/>
</dbReference>
<feature type="transmembrane region" description="Helical" evidence="5">
    <location>
        <begin position="347"/>
        <end position="368"/>
    </location>
</feature>
<comment type="subcellular location">
    <subcellularLocation>
        <location evidence="1">Cell membrane</location>
        <topology evidence="1">Multi-pass membrane protein</topology>
    </subcellularLocation>
</comment>
<dbReference type="InterPro" id="IPR051788">
    <property type="entry name" value="MFS_Transporter"/>
</dbReference>
<evidence type="ECO:0000313" key="7">
    <source>
        <dbReference type="EMBL" id="NED94862.1"/>
    </source>
</evidence>
<keyword evidence="8" id="KW-1185">Reference proteome</keyword>
<feature type="transmembrane region" description="Helical" evidence="5">
    <location>
        <begin position="21"/>
        <end position="38"/>
    </location>
</feature>
<dbReference type="GO" id="GO:0022857">
    <property type="term" value="F:transmembrane transporter activity"/>
    <property type="evidence" value="ECO:0007669"/>
    <property type="project" value="InterPro"/>
</dbReference>
<dbReference type="RefSeq" id="WP_163816963.1">
    <property type="nucleotide sequence ID" value="NZ_JAAGOB010000002.1"/>
</dbReference>
<proteinExistence type="predicted"/>
<dbReference type="Pfam" id="PF07690">
    <property type="entry name" value="MFS_1"/>
    <property type="match status" value="1"/>
</dbReference>
<keyword evidence="4 5" id="KW-0472">Membrane</keyword>
<evidence type="ECO:0000256" key="1">
    <source>
        <dbReference type="ARBA" id="ARBA00004651"/>
    </source>
</evidence>
<comment type="caution">
    <text evidence="7">The sequence shown here is derived from an EMBL/GenBank/DDBJ whole genome shotgun (WGS) entry which is preliminary data.</text>
</comment>
<dbReference type="Proteomes" id="UP000469185">
    <property type="component" value="Unassembled WGS sequence"/>
</dbReference>
<dbReference type="PROSITE" id="PS50850">
    <property type="entry name" value="MFS"/>
    <property type="match status" value="1"/>
</dbReference>
<evidence type="ECO:0000256" key="3">
    <source>
        <dbReference type="ARBA" id="ARBA00022989"/>
    </source>
</evidence>
<feature type="transmembrane region" description="Helical" evidence="5">
    <location>
        <begin position="224"/>
        <end position="241"/>
    </location>
</feature>
<keyword evidence="2 5" id="KW-0812">Transmembrane</keyword>
<evidence type="ECO:0000313" key="8">
    <source>
        <dbReference type="Proteomes" id="UP000469185"/>
    </source>
</evidence>
<protein>
    <submittedName>
        <fullName evidence="7">MFS transporter</fullName>
    </submittedName>
</protein>
<sequence length="407" mass="41385">MARSDTPLVPPAAHVLRARNAVSMVFAANGFAFASWMARVPQVRDGLGLEPGELGRLLLAIAIGAVIALPTAGLVIGRIGATRTVALGSALAGSGLILASIGADPMVSVAVTALGLAALGYGSGSWDVAMNVEGAAVERLLGRTVMPRFHAAFSLGTVIGAGIGAAVTWLEISVATHLVTVGVVAIGIAMVSTRYFLPRQVEVDDDGVSRPSFSVLLAWREPRTLMIGVMVLSFALIEGIANDWLAVGIVDGYEVENAVGAAAFALFVTAMTVGRLCGSWFLDRYGRPLVVRISGTLAAVGALMVVFGGNPAVAVVGISLWGLGAALGFPVGMSAGADDPRRAAARVSVVASIGYTAFLAGPPLLGWIGDHEGILRALLVVVAAGALGAVVASASRKEEPMDSAVDS</sequence>
<dbReference type="CDD" id="cd17393">
    <property type="entry name" value="MFS_MosC_like"/>
    <property type="match status" value="1"/>
</dbReference>
<feature type="transmembrane region" description="Helical" evidence="5">
    <location>
        <begin position="58"/>
        <end position="77"/>
    </location>
</feature>
<feature type="transmembrane region" description="Helical" evidence="5">
    <location>
        <begin position="176"/>
        <end position="197"/>
    </location>
</feature>
<evidence type="ECO:0000256" key="2">
    <source>
        <dbReference type="ARBA" id="ARBA00022692"/>
    </source>
</evidence>
<dbReference type="GO" id="GO:0005886">
    <property type="term" value="C:plasma membrane"/>
    <property type="evidence" value="ECO:0007669"/>
    <property type="project" value="UniProtKB-SubCell"/>
</dbReference>
<dbReference type="PANTHER" id="PTHR23514:SF13">
    <property type="entry name" value="INNER MEMBRANE PROTEIN YBJJ"/>
    <property type="match status" value="1"/>
</dbReference>
<accession>A0A6N9YIS7</accession>
<dbReference type="AlphaFoldDB" id="A0A6N9YIS7"/>
<feature type="transmembrane region" description="Helical" evidence="5">
    <location>
        <begin position="109"/>
        <end position="129"/>
    </location>
</feature>
<feature type="transmembrane region" description="Helical" evidence="5">
    <location>
        <begin position="149"/>
        <end position="170"/>
    </location>
</feature>
<evidence type="ECO:0000256" key="5">
    <source>
        <dbReference type="SAM" id="Phobius"/>
    </source>
</evidence>